<dbReference type="PROSITE" id="PS00964">
    <property type="entry name" value="SYNDECAN"/>
    <property type="match status" value="1"/>
</dbReference>
<feature type="compositionally biased region" description="Low complexity" evidence="6">
    <location>
        <begin position="85"/>
        <end position="106"/>
    </location>
</feature>
<evidence type="ECO:0000256" key="4">
    <source>
        <dbReference type="ARBA" id="ARBA00023136"/>
    </source>
</evidence>
<gene>
    <name evidence="9" type="ORF">V9T40_006765</name>
</gene>
<reference evidence="9 10" key="1">
    <citation type="submission" date="2024-03" db="EMBL/GenBank/DDBJ databases">
        <title>Adaptation during the transition from Ophiocordyceps entomopathogen to insect associate is accompanied by gene loss and intensified selection.</title>
        <authorList>
            <person name="Ward C.M."/>
            <person name="Onetto C.A."/>
            <person name="Borneman A.R."/>
        </authorList>
    </citation>
    <scope>NUCLEOTIDE SEQUENCE [LARGE SCALE GENOMIC DNA]</scope>
    <source>
        <strain evidence="9">AWRI1</strain>
        <tissue evidence="9">Single Adult Female</tissue>
    </source>
</reference>
<dbReference type="AlphaFoldDB" id="A0AAN9TTV5"/>
<dbReference type="InterPro" id="IPR019374">
    <property type="entry name" value="Ribosomal_mS22"/>
</dbReference>
<accession>A0AAN9TTV5</accession>
<dbReference type="GO" id="GO:0003735">
    <property type="term" value="F:structural constituent of ribosome"/>
    <property type="evidence" value="ECO:0007669"/>
    <property type="project" value="TreeGrafter"/>
</dbReference>
<keyword evidence="2 5" id="KW-0812">Transmembrane</keyword>
<protein>
    <recommendedName>
        <fullName evidence="5">Syndecan</fullName>
    </recommendedName>
</protein>
<keyword evidence="5" id="KW-0357">Heparan sulfate</keyword>
<feature type="region of interest" description="Disordered" evidence="6">
    <location>
        <begin position="23"/>
        <end position="151"/>
    </location>
</feature>
<organism evidence="9 10">
    <name type="scientific">Parthenolecanium corni</name>
    <dbReference type="NCBI Taxonomy" id="536013"/>
    <lineage>
        <taxon>Eukaryota</taxon>
        <taxon>Metazoa</taxon>
        <taxon>Ecdysozoa</taxon>
        <taxon>Arthropoda</taxon>
        <taxon>Hexapoda</taxon>
        <taxon>Insecta</taxon>
        <taxon>Pterygota</taxon>
        <taxon>Neoptera</taxon>
        <taxon>Paraneoptera</taxon>
        <taxon>Hemiptera</taxon>
        <taxon>Sternorrhyncha</taxon>
        <taxon>Coccoidea</taxon>
        <taxon>Coccidae</taxon>
        <taxon>Parthenolecanium</taxon>
    </lineage>
</organism>
<comment type="subcellular location">
    <subcellularLocation>
        <location evidence="1 5">Membrane</location>
        <topology evidence="1 5">Single-pass type I membrane protein</topology>
    </subcellularLocation>
</comment>
<proteinExistence type="inferred from homology"/>
<evidence type="ECO:0000256" key="7">
    <source>
        <dbReference type="SAM" id="Phobius"/>
    </source>
</evidence>
<dbReference type="Pfam" id="PF10245">
    <property type="entry name" value="MRP-S22"/>
    <property type="match status" value="1"/>
</dbReference>
<evidence type="ECO:0000256" key="6">
    <source>
        <dbReference type="SAM" id="MobiDB-lite"/>
    </source>
</evidence>
<keyword evidence="5" id="KW-0654">Proteoglycan</keyword>
<feature type="transmembrane region" description="Helical" evidence="7">
    <location>
        <begin position="200"/>
        <end position="224"/>
    </location>
</feature>
<evidence type="ECO:0000256" key="3">
    <source>
        <dbReference type="ARBA" id="ARBA00022989"/>
    </source>
</evidence>
<name>A0AAN9TTV5_9HEMI</name>
<feature type="compositionally biased region" description="Polar residues" evidence="6">
    <location>
        <begin position="133"/>
        <end position="151"/>
    </location>
</feature>
<dbReference type="GO" id="GO:0016020">
    <property type="term" value="C:membrane"/>
    <property type="evidence" value="ECO:0007669"/>
    <property type="project" value="UniProtKB-SubCell"/>
</dbReference>
<evidence type="ECO:0000259" key="8">
    <source>
        <dbReference type="Pfam" id="PF01034"/>
    </source>
</evidence>
<evidence type="ECO:0000256" key="1">
    <source>
        <dbReference type="ARBA" id="ARBA00004479"/>
    </source>
</evidence>
<sequence length="544" mass="61611">MTCLYPTVYDFNASLVANLRKIGPKNPLKDDLPIDDEDAEGSGFEESRYDLESSGSGYGPDDEDTDHEREPFKVNHKSGGRGGATIPIPTTTIKSTPSSPPSTLKPNSEPPSTPDGTLRSIPVDPSPDENKNTLRNNNFNPVEIKNNATTKKSNDEEIILYNHHPDDKNVDDNKSDSSGVSKVNTPDRDRGTSFFAQPGILAAVIGGAVVGLLCAILVVMFIVYRIRKKDEGSYPLEEMKRYLITKDVAKVFFNPDAQKLMKKLTEFELEKIFRTRAMGSVKKRTINAFMTNAELQRAQAYAIKKGYEKLQMPPIVPACSTEVEVLDNTPAIVGFCKWKHVFTDISYGISDRKRLIVVREPSGVLRKALPPERHRMNEIYFSRTGRTLQHPRMFEKENLENVWQRGEFEFILDRACCQFEPDDPKFHEIVFSTYEKVNEVRAFQNLRSTRHFGPFAFYLCLTKNLDNLIEENLNTERLREAVLAVKLYSMLNPDCEFNKLNVSSEDEANYLRAFLQSESKNKNKLIDLLDTYAVEAIPSHSKAS</sequence>
<evidence type="ECO:0000256" key="2">
    <source>
        <dbReference type="ARBA" id="ARBA00022692"/>
    </source>
</evidence>
<comment type="function">
    <text evidence="5">Cell surface proteoglycan.</text>
</comment>
<feature type="compositionally biased region" description="Basic and acidic residues" evidence="6">
    <location>
        <begin position="163"/>
        <end position="175"/>
    </location>
</feature>
<dbReference type="GO" id="GO:0005763">
    <property type="term" value="C:mitochondrial small ribosomal subunit"/>
    <property type="evidence" value="ECO:0007669"/>
    <property type="project" value="TreeGrafter"/>
</dbReference>
<evidence type="ECO:0000313" key="9">
    <source>
        <dbReference type="EMBL" id="KAK7602791.1"/>
    </source>
</evidence>
<feature type="domain" description="Syndecan/Neurexin" evidence="8">
    <location>
        <begin position="193"/>
        <end position="242"/>
    </location>
</feature>
<comment type="caution">
    <text evidence="9">The sequence shown here is derived from an EMBL/GenBank/DDBJ whole genome shotgun (WGS) entry which is preliminary data.</text>
</comment>
<keyword evidence="5" id="KW-0325">Glycoprotein</keyword>
<dbReference type="Pfam" id="PF01034">
    <property type="entry name" value="Syndecan"/>
    <property type="match status" value="1"/>
</dbReference>
<keyword evidence="10" id="KW-1185">Reference proteome</keyword>
<evidence type="ECO:0000313" key="10">
    <source>
        <dbReference type="Proteomes" id="UP001367676"/>
    </source>
</evidence>
<dbReference type="InterPro" id="IPR030479">
    <property type="entry name" value="Syndecan_CS"/>
</dbReference>
<feature type="region of interest" description="Disordered" evidence="6">
    <location>
        <begin position="163"/>
        <end position="189"/>
    </location>
</feature>
<dbReference type="PANTHER" id="PTHR13071:SF4">
    <property type="entry name" value="SMALL RIBOSOMAL SUBUNIT PROTEIN MS22"/>
    <property type="match status" value="1"/>
</dbReference>
<dbReference type="InterPro" id="IPR027789">
    <property type="entry name" value="Syndecan/Neurexin_dom"/>
</dbReference>
<comment type="similarity">
    <text evidence="5">Belongs to the syndecan proteoglycan family.</text>
</comment>
<keyword evidence="4 7" id="KW-0472">Membrane</keyword>
<keyword evidence="3 7" id="KW-1133">Transmembrane helix</keyword>
<dbReference type="EMBL" id="JBBCAQ010000007">
    <property type="protein sequence ID" value="KAK7602791.1"/>
    <property type="molecule type" value="Genomic_DNA"/>
</dbReference>
<evidence type="ECO:0000256" key="5">
    <source>
        <dbReference type="RuleBase" id="RU000649"/>
    </source>
</evidence>
<dbReference type="PANTHER" id="PTHR13071">
    <property type="entry name" value="MITOCHONDRIAL 28S RIBOSOMAL PROTEIN S22"/>
    <property type="match status" value="1"/>
</dbReference>
<dbReference type="Proteomes" id="UP001367676">
    <property type="component" value="Unassembled WGS sequence"/>
</dbReference>